<evidence type="ECO:0000256" key="2">
    <source>
        <dbReference type="ARBA" id="ARBA00022729"/>
    </source>
</evidence>
<dbReference type="Proteomes" id="UP000593847">
    <property type="component" value="Chromosome"/>
</dbReference>
<proteinExistence type="inferred from homology"/>
<dbReference type="SUPFAM" id="SSF53822">
    <property type="entry name" value="Periplasmic binding protein-like I"/>
    <property type="match status" value="1"/>
</dbReference>
<dbReference type="AlphaFoldDB" id="A0A7L9GB00"/>
<keyword evidence="6" id="KW-1185">Reference proteome</keyword>
<dbReference type="Pfam" id="PF13458">
    <property type="entry name" value="Peripla_BP_6"/>
    <property type="match status" value="1"/>
</dbReference>
<name>A0A7L9GB00_9PSED</name>
<evidence type="ECO:0000313" key="6">
    <source>
        <dbReference type="Proteomes" id="UP000593847"/>
    </source>
</evidence>
<dbReference type="CDD" id="cd06341">
    <property type="entry name" value="PBP1_ABC_ligand_binding-like"/>
    <property type="match status" value="1"/>
</dbReference>
<dbReference type="Gene3D" id="3.40.50.2300">
    <property type="match status" value="2"/>
</dbReference>
<dbReference type="KEGG" id="ptai:ICN73_17095"/>
<reference evidence="5" key="1">
    <citation type="submission" date="2020-09" db="EMBL/GenBank/DDBJ databases">
        <title>Complete genome sequence of Pseudomonas taiwanensis CC, a plant growth-promoting and biotite-weathering strain.</title>
        <authorList>
            <person name="Cheng C."/>
        </authorList>
    </citation>
    <scope>NUCLEOTIDE SEQUENCE [LARGE SCALE GENOMIC DNA]</scope>
    <source>
        <strain evidence="5">WRS8</strain>
    </source>
</reference>
<feature type="signal peptide" evidence="3">
    <location>
        <begin position="1"/>
        <end position="26"/>
    </location>
</feature>
<sequence length="421" mass="45021">MKTVISKTWLHSLSLLGLLYGCQVLAAEPALCGPSGAAPASGTPILVGAIVGKTGPDDFSSAAAAARAYFKCVNDNGGIGGRPIEYAIEDDKWNPETAAQAASRLVKDRKVVALVGSASFIEMSVNARLYEQENVISMASGCAVRECFEARNIATTNQGPLPSNLGAAQWSVRKQGSKRVACIGLNIPSNGVWSCDAVNDWLKQQGLEGVSVVFDPAAADFTGVILEAMAANPDTILLNLPSGAGLGMLKAAQEQNLRDQYKWIAATPLYDNKIPAALGDYWDGHLAVQIELTRLDGQGPDAKRWRALMSKYGVGDSRASNRIDTFSQAGFVSANIFVEALRTLDPSQIDRASVTKALRSVKNYRTDLLCAPWTFGSGDKHMANHAGMMVQVKELGYSDLEGCFEVEIPAIYRQAESEKDA</sequence>
<dbReference type="PROSITE" id="PS51257">
    <property type="entry name" value="PROKAR_LIPOPROTEIN"/>
    <property type="match status" value="1"/>
</dbReference>
<keyword evidence="2 3" id="KW-0732">Signal</keyword>
<dbReference type="InterPro" id="IPR028081">
    <property type="entry name" value="Leu-bd"/>
</dbReference>
<comment type="similarity">
    <text evidence="1">Belongs to the leucine-binding protein family.</text>
</comment>
<organism evidence="5 6">
    <name type="scientific">Pseudomonas taiwanensis</name>
    <dbReference type="NCBI Taxonomy" id="470150"/>
    <lineage>
        <taxon>Bacteria</taxon>
        <taxon>Pseudomonadati</taxon>
        <taxon>Pseudomonadota</taxon>
        <taxon>Gammaproteobacteria</taxon>
        <taxon>Pseudomonadales</taxon>
        <taxon>Pseudomonadaceae</taxon>
        <taxon>Pseudomonas</taxon>
    </lineage>
</organism>
<accession>A0A7L9GB00</accession>
<evidence type="ECO:0000313" key="5">
    <source>
        <dbReference type="EMBL" id="QOJ89574.1"/>
    </source>
</evidence>
<dbReference type="PANTHER" id="PTHR47235:SF1">
    <property type="entry name" value="BLR6548 PROTEIN"/>
    <property type="match status" value="1"/>
</dbReference>
<gene>
    <name evidence="5" type="ORF">ICN73_17095</name>
</gene>
<dbReference type="PANTHER" id="PTHR47235">
    <property type="entry name" value="BLR6548 PROTEIN"/>
    <property type="match status" value="1"/>
</dbReference>
<protein>
    <submittedName>
        <fullName evidence="5">ABC transporter substrate-binding protein</fullName>
    </submittedName>
</protein>
<dbReference type="EMBL" id="CP062699">
    <property type="protein sequence ID" value="QOJ89574.1"/>
    <property type="molecule type" value="Genomic_DNA"/>
</dbReference>
<evidence type="ECO:0000256" key="3">
    <source>
        <dbReference type="SAM" id="SignalP"/>
    </source>
</evidence>
<feature type="domain" description="Leucine-binding protein" evidence="4">
    <location>
        <begin position="44"/>
        <end position="393"/>
    </location>
</feature>
<evidence type="ECO:0000259" key="4">
    <source>
        <dbReference type="Pfam" id="PF13458"/>
    </source>
</evidence>
<dbReference type="InterPro" id="IPR028082">
    <property type="entry name" value="Peripla_BP_I"/>
</dbReference>
<evidence type="ECO:0000256" key="1">
    <source>
        <dbReference type="ARBA" id="ARBA00010062"/>
    </source>
</evidence>
<feature type="chain" id="PRO_5030554680" evidence="3">
    <location>
        <begin position="27"/>
        <end position="421"/>
    </location>
</feature>
<dbReference type="RefSeq" id="WP_192907360.1">
    <property type="nucleotide sequence ID" value="NZ_CP062699.1"/>
</dbReference>